<organism evidence="1 2">
    <name type="scientific">Enterococcus faecium</name>
    <name type="common">Streptococcus faecium</name>
    <dbReference type="NCBI Taxonomy" id="1352"/>
    <lineage>
        <taxon>Bacteria</taxon>
        <taxon>Bacillati</taxon>
        <taxon>Bacillota</taxon>
        <taxon>Bacilli</taxon>
        <taxon>Lactobacillales</taxon>
        <taxon>Enterococcaceae</taxon>
        <taxon>Enterococcus</taxon>
    </lineage>
</organism>
<gene>
    <name evidence="1" type="ORF">CQR37_13345</name>
</gene>
<keyword evidence="1" id="KW-0378">Hydrolase</keyword>
<dbReference type="GO" id="GO:0004519">
    <property type="term" value="F:endonuclease activity"/>
    <property type="evidence" value="ECO:0007669"/>
    <property type="project" value="UniProtKB-KW"/>
</dbReference>
<name>A0A2G0CUJ7_ENTFC</name>
<protein>
    <submittedName>
        <fullName evidence="1">LlaJI family restriction endonuclease</fullName>
    </submittedName>
</protein>
<keyword evidence="1" id="KW-0540">Nuclease</keyword>
<dbReference type="Pfam" id="PF09563">
    <property type="entry name" value="RE_LlaJI"/>
    <property type="match status" value="2"/>
</dbReference>
<reference evidence="1 2" key="1">
    <citation type="submission" date="2017-10" db="EMBL/GenBank/DDBJ databases">
        <title>Draft genomes of the Enterococcus faecium isolated from human feces before and after Helicobacter pylori eradication therapy.</title>
        <authorList>
            <person name="Prianichniikov N.A."/>
            <person name="Glushchenko O.E."/>
            <person name="Malakhova M.V."/>
        </authorList>
    </citation>
    <scope>NUCLEOTIDE SEQUENCE [LARGE SCALE GENOMIC DNA]</scope>
    <source>
        <strain evidence="1 2">Hp_5-7</strain>
    </source>
</reference>
<proteinExistence type="predicted"/>
<dbReference type="InterPro" id="IPR018579">
    <property type="entry name" value="Restrct_endonuc_II_LlaJI"/>
</dbReference>
<dbReference type="RefSeq" id="WP_072538809.1">
    <property type="nucleotide sequence ID" value="NZ_JBPFMK010000077.1"/>
</dbReference>
<dbReference type="EMBL" id="PCGC01000051">
    <property type="protein sequence ID" value="PHL20597.1"/>
    <property type="molecule type" value="Genomic_DNA"/>
</dbReference>
<sequence length="475" mass="55300">MKVLCFQEREKIYPEKLFSKFLGDQGKNIVSKLELTHVLKHQIPRMDINDISRDEEEGEVVNFGEFYSFRFVGVLMVEDYCLMVYPKYIKDRNTDFTGNKKKFLQVIQVIDKYQKLNSYNLSSESESGNYLLLMLNIMRGYIQNGLYSNDESVIEVNGEGNILWEKTINESIVYLFDNAPFYLDLFTEKTVLNEMDIVRRLHAAIITEISKKIEDLLSIFGIPTILISDEQPNDFGDNHYLEYLIEQELSRQFVTSKQIVLKNLLRYIRETEENEINENVQMYGTTSFNLVWEDICKKIYRNHLEVKLSSLRLKLIGKIDAGGGSIQIDYSSFKLLKDIVNHPRWHSLKDGTLVSAKKSLELDVLHINHDKKRFEIFDGKYYTIQFQKNSVSGQPGVGDITKQYLYQLAYQKLANLNGYSFTNAFVVPVDELFEDKGDGIEFAMTEMAMMSELGLKNIKVIARDAEMFYSQYLRI</sequence>
<keyword evidence="1" id="KW-0255">Endonuclease</keyword>
<accession>A0A2G0CUJ7</accession>
<evidence type="ECO:0000313" key="1">
    <source>
        <dbReference type="EMBL" id="PHL20597.1"/>
    </source>
</evidence>
<dbReference type="AlphaFoldDB" id="A0A2G0CUJ7"/>
<evidence type="ECO:0000313" key="2">
    <source>
        <dbReference type="Proteomes" id="UP000224303"/>
    </source>
</evidence>
<dbReference type="Proteomes" id="UP000224303">
    <property type="component" value="Unassembled WGS sequence"/>
</dbReference>
<comment type="caution">
    <text evidence="1">The sequence shown here is derived from an EMBL/GenBank/DDBJ whole genome shotgun (WGS) entry which is preliminary data.</text>
</comment>